<dbReference type="SUPFAM" id="SSF55550">
    <property type="entry name" value="SH2 domain"/>
    <property type="match status" value="1"/>
</dbReference>
<proteinExistence type="predicted"/>
<dbReference type="InterPro" id="IPR036860">
    <property type="entry name" value="SH2_dom_sf"/>
</dbReference>
<accession>A0A1I8G0W1</accession>
<sequence>MVNSSEPPELPPRPPSMMAVENSDTGNNTVQLRRRSDALQKRRQESPPPPALPPRDSSTPVSTIATIKSEESIYRQVESLDCWVNCTRQEANKLLLSGDRQGGTYLLRPCHSRRERYAISVLKEVNSSRRRDGADGVRNSSVAALVSRLFRARRSASVVEGQLTKQESSRVKHYLVRESPAGYYLYSNRRFKTVVDLIAYYATSPEKRQRSGALLRRSIAAAVDEPGGEEKNKAEFAKDSRGRRVRLVRKVGEGTYQMFLAEVGGVQVVSLILDTESIKTGGGSRSTSATVPRKPRLDDALKSNKLSKMLPVDCERKSCNLGEGANRKRSARSVIRTGALLLQEAIGRVAAKSLEKDDR</sequence>
<dbReference type="Pfam" id="PF00017">
    <property type="entry name" value="SH2"/>
    <property type="match status" value="2"/>
</dbReference>
<dbReference type="WBParaSite" id="maker-uti_cns_0000570-snap-gene-1.13-mRNA-1">
    <property type="protein sequence ID" value="maker-uti_cns_0000570-snap-gene-1.13-mRNA-1"/>
    <property type="gene ID" value="maker-uti_cns_0000570-snap-gene-1.13"/>
</dbReference>
<dbReference type="Gene3D" id="3.30.505.10">
    <property type="entry name" value="SH2 domain"/>
    <property type="match status" value="1"/>
</dbReference>
<protein>
    <submittedName>
        <fullName evidence="2">SH2 domain-containing protein</fullName>
    </submittedName>
</protein>
<reference evidence="2" key="1">
    <citation type="submission" date="2016-11" db="UniProtKB">
        <authorList>
            <consortium name="WormBaseParasite"/>
        </authorList>
    </citation>
    <scope>IDENTIFICATION</scope>
</reference>
<evidence type="ECO:0000313" key="1">
    <source>
        <dbReference type="Proteomes" id="UP000095280"/>
    </source>
</evidence>
<dbReference type="Proteomes" id="UP000095280">
    <property type="component" value="Unplaced"/>
</dbReference>
<name>A0A1I8G0W1_9PLAT</name>
<dbReference type="CDD" id="cd00173">
    <property type="entry name" value="SH2"/>
    <property type="match status" value="1"/>
</dbReference>
<organism evidence="1 2">
    <name type="scientific">Macrostomum lignano</name>
    <dbReference type="NCBI Taxonomy" id="282301"/>
    <lineage>
        <taxon>Eukaryota</taxon>
        <taxon>Metazoa</taxon>
        <taxon>Spiralia</taxon>
        <taxon>Lophotrochozoa</taxon>
        <taxon>Platyhelminthes</taxon>
        <taxon>Rhabditophora</taxon>
        <taxon>Macrostomorpha</taxon>
        <taxon>Macrostomida</taxon>
        <taxon>Macrostomidae</taxon>
        <taxon>Macrostomum</taxon>
    </lineage>
</organism>
<dbReference type="InterPro" id="IPR000980">
    <property type="entry name" value="SH2"/>
</dbReference>
<dbReference type="PROSITE" id="PS50001">
    <property type="entry name" value="SH2"/>
    <property type="match status" value="1"/>
</dbReference>
<dbReference type="AlphaFoldDB" id="A0A1I8G0W1"/>
<dbReference type="SMART" id="SM00252">
    <property type="entry name" value="SH2"/>
    <property type="match status" value="1"/>
</dbReference>
<keyword evidence="1" id="KW-1185">Reference proteome</keyword>
<evidence type="ECO:0000313" key="2">
    <source>
        <dbReference type="WBParaSite" id="maker-uti_cns_0000570-snap-gene-1.13-mRNA-1"/>
    </source>
</evidence>